<dbReference type="EMBL" id="CAVNYO010000444">
    <property type="protein sequence ID" value="CAK5281567.1"/>
    <property type="molecule type" value="Genomic_DNA"/>
</dbReference>
<feature type="region of interest" description="Disordered" evidence="10">
    <location>
        <begin position="1510"/>
        <end position="1567"/>
    </location>
</feature>
<dbReference type="GO" id="GO:0005730">
    <property type="term" value="C:nucleolus"/>
    <property type="evidence" value="ECO:0007669"/>
    <property type="project" value="UniProtKB-ARBA"/>
</dbReference>
<dbReference type="GO" id="GO:0106310">
    <property type="term" value="F:protein serine kinase activity"/>
    <property type="evidence" value="ECO:0007669"/>
    <property type="project" value="UniProtKB-UniRule"/>
</dbReference>
<evidence type="ECO:0000256" key="4">
    <source>
        <dbReference type="ARBA" id="ARBA00022777"/>
    </source>
</evidence>
<gene>
    <name evidence="13" type="ORF">MYCIT1_LOCUS32783</name>
</gene>
<dbReference type="Gene3D" id="2.30.29.30">
    <property type="entry name" value="Pleckstrin-homology domain (PH domain)/Phosphotyrosine-binding domain (PTB)"/>
    <property type="match status" value="1"/>
</dbReference>
<comment type="subunit">
    <text evidence="9">Heterotetramer.</text>
</comment>
<keyword evidence="3 8" id="KW-0547">Nucleotide-binding</keyword>
<dbReference type="PROSITE" id="PS00107">
    <property type="entry name" value="PROTEIN_KINASE_ATP"/>
    <property type="match status" value="1"/>
</dbReference>
<dbReference type="GO" id="GO:0004674">
    <property type="term" value="F:protein serine/threonine kinase activity"/>
    <property type="evidence" value="ECO:0007669"/>
    <property type="project" value="UniProtKB-UniRule"/>
</dbReference>
<dbReference type="SUPFAM" id="SSF50729">
    <property type="entry name" value="PH domain-like"/>
    <property type="match status" value="1"/>
</dbReference>
<dbReference type="PANTHER" id="PTHR24054:SF0">
    <property type="entry name" value="CASEIN KINASE II SUBUNIT ALPHA"/>
    <property type="match status" value="1"/>
</dbReference>
<name>A0AAD2HWQ8_9AGAR</name>
<dbReference type="Proteomes" id="UP001295794">
    <property type="component" value="Unassembled WGS sequence"/>
</dbReference>
<dbReference type="PANTHER" id="PTHR24054">
    <property type="entry name" value="CASEIN KINASE II SUBUNIT ALPHA"/>
    <property type="match status" value="1"/>
</dbReference>
<feature type="region of interest" description="Disordered" evidence="10">
    <location>
        <begin position="857"/>
        <end position="962"/>
    </location>
</feature>
<reference evidence="13" key="1">
    <citation type="submission" date="2023-11" db="EMBL/GenBank/DDBJ databases">
        <authorList>
            <person name="De Vega J J."/>
            <person name="De Vega J J."/>
        </authorList>
    </citation>
    <scope>NUCLEOTIDE SEQUENCE</scope>
</reference>
<dbReference type="InterPro" id="IPR011993">
    <property type="entry name" value="PH-like_dom_sf"/>
</dbReference>
<feature type="compositionally biased region" description="Low complexity" evidence="10">
    <location>
        <begin position="103"/>
        <end position="112"/>
    </location>
</feature>
<evidence type="ECO:0000256" key="6">
    <source>
        <dbReference type="ARBA" id="ARBA00047899"/>
    </source>
</evidence>
<dbReference type="InterPro" id="IPR011009">
    <property type="entry name" value="Kinase-like_dom_sf"/>
</dbReference>
<feature type="compositionally biased region" description="Basic and acidic residues" evidence="10">
    <location>
        <begin position="1533"/>
        <end position="1543"/>
    </location>
</feature>
<evidence type="ECO:0000313" key="14">
    <source>
        <dbReference type="Proteomes" id="UP001295794"/>
    </source>
</evidence>
<dbReference type="InterPro" id="IPR000904">
    <property type="entry name" value="Sec7_dom"/>
</dbReference>
<dbReference type="InterPro" id="IPR008271">
    <property type="entry name" value="Ser/Thr_kinase_AS"/>
</dbReference>
<accession>A0AAD2HWQ8</accession>
<sequence>SSMEAEPPPAAEVRTPTHNLPEESLPPSSFDQRDVRKNAVARLKRAASLPRMKDGRRPPPMHPEGVSEGEKVNTDDERQVDTDTPPPPPEDCTAENSAVAENGDTVGAAVKADAADIDADNEADGGDDPTAHLETSSRPKRRSRSRTRSRGSKDLKLKRAALSPAPSPLVPSDSSQDEGASSPLAPSLASPIPSNLAALQRSRLLRSPTPTSNTRPPTPNLPSLEDLQRGLFRSNSVGSTSVGRIMAMHKLTGGTETYEPSPAPATPPLPGKLGRNNTVSGGERSAVREFMLSRLGDRLAKGTDAEPVSEREEYSAPSPSPTPRKKRRRSRRGSTSANAGVSDSEFMSTSPNTPIVPSTPLPWEQLPEPVPPIAGPSRATSPRGLFSDREETSSPALNRDPSPALAPSSARDSPASHDRPRRRSVLVEDDDDRVPFRPGPPVVAALPRTPPVYSVPVSRQMTPEFPMRHSPFARPLEERVSREEDEEKVLYPGDSYDGYDDNFQREISWVADPLPEIMDDDVEEEDYGVPQPSSPESSSPPRELYDDSSPQNSVMIEPETSPEIAAAQVPPSPTSVAGLSQLMRSGSEDSTSYPQTVPLTTDLEWDDGKRWEASTSSSTWDKIKTTFSRSGSASGRRSRSNSIVTRDRRDHTDSSASRESGASLTKGELSPALMSPPIMMQASASASAVSLSASGSAFPAPSSADLLKYQNAKLFPFPGMKKLEEQQRSRKGNLTPSASSPDVALFSGYETEGTQNSIASYANTPLQSPEHRDRKLSHQLSDSRLLERYTSPYSSPPSSVTPSAPPQMEYFTLPPLSPSSSSVLPMTRAAVKQWLSRRQKSSQNKLSLTDLTKGKDWEDDLELPESKTVTAATSPVTTVTTPEPREPPPPVDITPKARMMASPPLFDENSQFYYNPRPAIPSPPDPLSATPDPGSSLSDYARGSTSESSSTNSSHYSDGGHVESQGSLILEKLEENLARSSRSPMWASVIDEPPRRFLMSSACLQVVNANTIKDRFLFLFSDILVITKPIMHENGSFVDAQKPMFADRRYIVKSIVQISQMRFNADRTDLQTKASNYSSTPRSQLIRGFISHFSTDMDQAVSALLSQANLHSDPTVLGHLMFKTVDLDRARLGEYLARRTSKLVLKAYLDSFHFVGVRVDRALRAFLLSLVLPEPPEPHSKAPGNSAFNYMIDAFSHRWYEANARIVVYDKDLANQLVHALLQLNVWMHGGLACEPGPTALPRRTMAPKDFINAFRQFDQRGLIADETLEAVFKSVREERLSQARIPHGVPDVPILLKRPLPGRLIYKVSSDPIVLRIPQADPDLVIHLYGQDLVFDPPRISFSRSGEASFRVTATSLGTKTMILCRGGPNALKYSGLPLSHPFLVERAFMRNTFEIAFLNHHGLKRRYMFSFDDPLIRHQWVVSLQRQLDSGSSISSSSLSQLSQSVPKFHRAAEIMALKALQQTLMGCDTTDANAPPPVRLSVQKLRPNGLSRLDANASFRFPPESRFVDHEQNPAQPGLHIRSKSRSKVYHKDGAGRNELELNDVGDAEVPDEHGEQDPTARVDGPLWTSHELLCLYLPIPDLSLGSPSTQSPLYLRCALGSANPTLIFLSSAPVYLYRIRITHRSMSRSRIHADANTRLGKSWFDYENSRIDWSSPERWEIVRRLGGGKYSEVFEGVDMANSDRCVIKVLKPVAAKKIKREIKVLRNLTGGPNVISLLDVVRDSSGRYHSLVMEYVENADWKRFLSGVTESDVKHYTFQLLMALSYVHEHGVMHRDVKPANVMIDPKTRKLRLIDWGLAEFYFPETDFAIRVGSRYYKAPELLVGYKRYDYSLDMWSVGCMFASMIFRKEHFFRGSDNDDQLLKIMRVLGTEKFDIYLKTYHIPFETESDALLASYGKQSWTRFETAENRHLLPPEALDFLDKLLRYDHQQRLTAQEAQAHPYFNSVRLDAVLGKDYVSDSGFASA</sequence>
<dbReference type="Pfam" id="PF00069">
    <property type="entry name" value="Pkinase"/>
    <property type="match status" value="1"/>
</dbReference>
<dbReference type="InterPro" id="IPR023394">
    <property type="entry name" value="Sec7_C_sf"/>
</dbReference>
<dbReference type="GO" id="GO:0005524">
    <property type="term" value="F:ATP binding"/>
    <property type="evidence" value="ECO:0007669"/>
    <property type="project" value="UniProtKB-UniRule"/>
</dbReference>
<dbReference type="GO" id="GO:0006357">
    <property type="term" value="P:regulation of transcription by RNA polymerase II"/>
    <property type="evidence" value="ECO:0007669"/>
    <property type="project" value="UniProtKB-ARBA"/>
</dbReference>
<feature type="compositionally biased region" description="Polar residues" evidence="10">
    <location>
        <begin position="338"/>
        <end position="356"/>
    </location>
</feature>
<keyword evidence="9" id="KW-0539">Nucleus</keyword>
<feature type="compositionally biased region" description="Polar residues" evidence="10">
    <location>
        <begin position="654"/>
        <end position="663"/>
    </location>
</feature>
<dbReference type="InterPro" id="IPR045216">
    <property type="entry name" value="CK2_alpha"/>
</dbReference>
<evidence type="ECO:0000256" key="5">
    <source>
        <dbReference type="ARBA" id="ARBA00022840"/>
    </source>
</evidence>
<feature type="compositionally biased region" description="Low complexity" evidence="10">
    <location>
        <begin position="160"/>
        <end position="215"/>
    </location>
</feature>
<dbReference type="Gene3D" id="1.10.510.10">
    <property type="entry name" value="Transferase(Phosphotransferase) domain 1"/>
    <property type="match status" value="1"/>
</dbReference>
<feature type="compositionally biased region" description="Acidic residues" evidence="10">
    <location>
        <begin position="115"/>
        <end position="127"/>
    </location>
</feature>
<evidence type="ECO:0000256" key="8">
    <source>
        <dbReference type="PROSITE-ProRule" id="PRU10141"/>
    </source>
</evidence>
<dbReference type="EC" id="2.7.11.1" evidence="9"/>
<dbReference type="FunFam" id="3.30.200.20:FF:000088">
    <property type="entry name" value="Casein kinase II subunit alpha"/>
    <property type="match status" value="1"/>
</dbReference>
<evidence type="ECO:0000256" key="9">
    <source>
        <dbReference type="RuleBase" id="RU369118"/>
    </source>
</evidence>
<evidence type="ECO:0000256" key="2">
    <source>
        <dbReference type="ARBA" id="ARBA00022679"/>
    </source>
</evidence>
<feature type="compositionally biased region" description="Pro residues" evidence="10">
    <location>
        <begin position="261"/>
        <end position="270"/>
    </location>
</feature>
<feature type="compositionally biased region" description="Polar residues" evidence="10">
    <location>
        <begin position="752"/>
        <end position="767"/>
    </location>
</feature>
<keyword evidence="14" id="KW-1185">Reference proteome</keyword>
<feature type="compositionally biased region" description="Basic and acidic residues" evidence="10">
    <location>
        <begin position="1554"/>
        <end position="1564"/>
    </location>
</feature>
<comment type="caution">
    <text evidence="13">The sequence shown here is derived from an EMBL/GenBank/DDBJ whole genome shotgun (WGS) entry which is preliminary data.</text>
</comment>
<comment type="function">
    <text evidence="9">Catalytic subunit of a constitutively active serine/threonine-protein kinase complex that phosphorylates a large number of substrates containing acidic residues C-terminal to the phosphorylated serine or threonine.</text>
</comment>
<dbReference type="CDD" id="cd14132">
    <property type="entry name" value="STKc_CK2_alpha"/>
    <property type="match status" value="1"/>
</dbReference>
<feature type="compositionally biased region" description="Low complexity" evidence="10">
    <location>
        <begin position="682"/>
        <end position="702"/>
    </location>
</feature>
<dbReference type="Pfam" id="PF01369">
    <property type="entry name" value="Sec7"/>
    <property type="match status" value="1"/>
</dbReference>
<dbReference type="InterPro" id="IPR017441">
    <property type="entry name" value="Protein_kinase_ATP_BS"/>
</dbReference>
<feature type="compositionally biased region" description="Polar residues" evidence="10">
    <location>
        <begin position="233"/>
        <end position="242"/>
    </location>
</feature>
<proteinExistence type="inferred from homology"/>
<feature type="domain" description="Protein kinase" evidence="11">
    <location>
        <begin position="1663"/>
        <end position="1948"/>
    </location>
</feature>
<feature type="non-terminal residue" evidence="13">
    <location>
        <position position="1"/>
    </location>
</feature>
<feature type="region of interest" description="Disordered" evidence="10">
    <location>
        <begin position="510"/>
        <end position="702"/>
    </location>
</feature>
<protein>
    <recommendedName>
        <fullName evidence="9">Casein kinase II subunit alpha</fullName>
        <shortName evidence="9">CK II alpha</shortName>
        <ecNumber evidence="9">2.7.11.1</ecNumber>
    </recommendedName>
</protein>
<evidence type="ECO:0000259" key="12">
    <source>
        <dbReference type="PROSITE" id="PS50190"/>
    </source>
</evidence>
<feature type="compositionally biased region" description="Pro residues" evidence="10">
    <location>
        <begin position="1"/>
        <end position="10"/>
    </location>
</feature>
<dbReference type="SMART" id="SM00220">
    <property type="entry name" value="S_TKc"/>
    <property type="match status" value="1"/>
</dbReference>
<dbReference type="GO" id="GO:0005956">
    <property type="term" value="C:protein kinase CK2 complex"/>
    <property type="evidence" value="ECO:0007669"/>
    <property type="project" value="TreeGrafter"/>
</dbReference>
<dbReference type="FunFam" id="1.10.510.10:FF:000459">
    <property type="entry name" value="Casein kinase II subunit alpha"/>
    <property type="match status" value="1"/>
</dbReference>
<feature type="compositionally biased region" description="Low complexity" evidence="10">
    <location>
        <begin position="944"/>
        <end position="957"/>
    </location>
</feature>
<keyword evidence="1 9" id="KW-0723">Serine/threonine-protein kinase</keyword>
<feature type="compositionally biased region" description="Basic residues" evidence="10">
    <location>
        <begin position="138"/>
        <end position="150"/>
    </location>
</feature>
<comment type="catalytic activity">
    <reaction evidence="6 9">
        <text>L-threonyl-[protein] + ATP = O-phospho-L-threonyl-[protein] + ADP + H(+)</text>
        <dbReference type="Rhea" id="RHEA:46608"/>
        <dbReference type="Rhea" id="RHEA-COMP:11060"/>
        <dbReference type="Rhea" id="RHEA-COMP:11605"/>
        <dbReference type="ChEBI" id="CHEBI:15378"/>
        <dbReference type="ChEBI" id="CHEBI:30013"/>
        <dbReference type="ChEBI" id="CHEBI:30616"/>
        <dbReference type="ChEBI" id="CHEBI:61977"/>
        <dbReference type="ChEBI" id="CHEBI:456216"/>
        <dbReference type="EC" id="2.7.11.1"/>
    </reaction>
</comment>
<feature type="compositionally biased region" description="Low complexity" evidence="10">
    <location>
        <begin position="530"/>
        <end position="541"/>
    </location>
</feature>
<keyword evidence="2 9" id="KW-0808">Transferase</keyword>
<dbReference type="PROSITE" id="PS50190">
    <property type="entry name" value="SEC7"/>
    <property type="match status" value="1"/>
</dbReference>
<feature type="binding site" evidence="8">
    <location>
        <position position="1701"/>
    </location>
    <ligand>
        <name>ATP</name>
        <dbReference type="ChEBI" id="CHEBI:30616"/>
    </ligand>
</feature>
<organism evidence="13 14">
    <name type="scientific">Mycena citricolor</name>
    <dbReference type="NCBI Taxonomy" id="2018698"/>
    <lineage>
        <taxon>Eukaryota</taxon>
        <taxon>Fungi</taxon>
        <taxon>Dikarya</taxon>
        <taxon>Basidiomycota</taxon>
        <taxon>Agaricomycotina</taxon>
        <taxon>Agaricomycetes</taxon>
        <taxon>Agaricomycetidae</taxon>
        <taxon>Agaricales</taxon>
        <taxon>Marasmiineae</taxon>
        <taxon>Mycenaceae</taxon>
        <taxon>Mycena</taxon>
    </lineage>
</organism>
<feature type="compositionally biased region" description="Acidic residues" evidence="10">
    <location>
        <begin position="1544"/>
        <end position="1553"/>
    </location>
</feature>
<feature type="region of interest" description="Disordered" evidence="10">
    <location>
        <begin position="1"/>
        <end position="497"/>
    </location>
</feature>
<keyword evidence="5 8" id="KW-0067">ATP-binding</keyword>
<dbReference type="InterPro" id="IPR000719">
    <property type="entry name" value="Prot_kinase_dom"/>
</dbReference>
<dbReference type="PROSITE" id="PS50011">
    <property type="entry name" value="PROTEIN_KINASE_DOM"/>
    <property type="match status" value="1"/>
</dbReference>
<dbReference type="Gene3D" id="1.10.1000.11">
    <property type="entry name" value="Arf Nucleotide-binding Site Opener,domain 2"/>
    <property type="match status" value="1"/>
</dbReference>
<dbReference type="Gene3D" id="1.10.220.20">
    <property type="match status" value="1"/>
</dbReference>
<feature type="domain" description="SEC7" evidence="12">
    <location>
        <begin position="1082"/>
        <end position="1279"/>
    </location>
</feature>
<dbReference type="GO" id="GO:0005085">
    <property type="term" value="F:guanyl-nucleotide exchange factor activity"/>
    <property type="evidence" value="ECO:0007669"/>
    <property type="project" value="InterPro"/>
</dbReference>
<feature type="compositionally biased region" description="Basic and acidic residues" evidence="10">
    <location>
        <begin position="68"/>
        <end position="81"/>
    </location>
</feature>
<feature type="compositionally biased region" description="Polar residues" evidence="10">
    <location>
        <begin position="574"/>
        <end position="599"/>
    </location>
</feature>
<evidence type="ECO:0000256" key="7">
    <source>
        <dbReference type="ARBA" id="ARBA00048679"/>
    </source>
</evidence>
<comment type="similarity">
    <text evidence="9">Belongs to the protein kinase superfamily. Ser/Thr protein kinase family. CK2 subfamily.</text>
</comment>
<evidence type="ECO:0000256" key="3">
    <source>
        <dbReference type="ARBA" id="ARBA00022741"/>
    </source>
</evidence>
<dbReference type="SUPFAM" id="SSF48425">
    <property type="entry name" value="Sec7 domain"/>
    <property type="match status" value="1"/>
</dbReference>
<feature type="compositionally biased region" description="Low complexity" evidence="10">
    <location>
        <begin position="868"/>
        <end position="882"/>
    </location>
</feature>
<keyword evidence="4 9" id="KW-0418">Kinase</keyword>
<evidence type="ECO:0000313" key="13">
    <source>
        <dbReference type="EMBL" id="CAK5281567.1"/>
    </source>
</evidence>
<dbReference type="GO" id="GO:0051726">
    <property type="term" value="P:regulation of cell cycle"/>
    <property type="evidence" value="ECO:0007669"/>
    <property type="project" value="TreeGrafter"/>
</dbReference>
<dbReference type="PROSITE" id="PS00108">
    <property type="entry name" value="PROTEIN_KINASE_ST"/>
    <property type="match status" value="1"/>
</dbReference>
<dbReference type="InterPro" id="IPR035999">
    <property type="entry name" value="Sec7_dom_sf"/>
</dbReference>
<feature type="compositionally biased region" description="Basic residues" evidence="10">
    <location>
        <begin position="323"/>
        <end position="332"/>
    </location>
</feature>
<feature type="compositionally biased region" description="Basic and acidic residues" evidence="10">
    <location>
        <begin position="295"/>
        <end position="314"/>
    </location>
</feature>
<evidence type="ECO:0000256" key="1">
    <source>
        <dbReference type="ARBA" id="ARBA00022527"/>
    </source>
</evidence>
<dbReference type="GO" id="GO:0005829">
    <property type="term" value="C:cytosol"/>
    <property type="evidence" value="ECO:0007669"/>
    <property type="project" value="TreeGrafter"/>
</dbReference>
<evidence type="ECO:0000256" key="10">
    <source>
        <dbReference type="SAM" id="MobiDB-lite"/>
    </source>
</evidence>
<feature type="region of interest" description="Disordered" evidence="10">
    <location>
        <begin position="720"/>
        <end position="778"/>
    </location>
</feature>
<comment type="catalytic activity">
    <reaction evidence="7 9">
        <text>L-seryl-[protein] + ATP = O-phospho-L-seryl-[protein] + ADP + H(+)</text>
        <dbReference type="Rhea" id="RHEA:17989"/>
        <dbReference type="Rhea" id="RHEA-COMP:9863"/>
        <dbReference type="Rhea" id="RHEA-COMP:11604"/>
        <dbReference type="ChEBI" id="CHEBI:15378"/>
        <dbReference type="ChEBI" id="CHEBI:29999"/>
        <dbReference type="ChEBI" id="CHEBI:30616"/>
        <dbReference type="ChEBI" id="CHEBI:83421"/>
        <dbReference type="ChEBI" id="CHEBI:456216"/>
        <dbReference type="EC" id="2.7.11.1"/>
    </reaction>
</comment>
<dbReference type="GO" id="GO:0032012">
    <property type="term" value="P:regulation of ARF protein signal transduction"/>
    <property type="evidence" value="ECO:0007669"/>
    <property type="project" value="InterPro"/>
</dbReference>
<evidence type="ECO:0000259" key="11">
    <source>
        <dbReference type="PROSITE" id="PS50011"/>
    </source>
</evidence>
<comment type="subcellular location">
    <subcellularLocation>
        <location evidence="9">Nucleus</location>
    </subcellularLocation>
</comment>
<dbReference type="Gene3D" id="3.30.200.20">
    <property type="entry name" value="Phosphorylase Kinase, domain 1"/>
    <property type="match status" value="1"/>
</dbReference>
<dbReference type="SUPFAM" id="SSF56112">
    <property type="entry name" value="Protein kinase-like (PK-like)"/>
    <property type="match status" value="1"/>
</dbReference>
<feature type="compositionally biased region" description="Acidic residues" evidence="10">
    <location>
        <begin position="517"/>
        <end position="527"/>
    </location>
</feature>
<dbReference type="SMART" id="SM00222">
    <property type="entry name" value="Sec7"/>
    <property type="match status" value="1"/>
</dbReference>